<name>A0A199W2I3_ANACO</name>
<dbReference type="InterPro" id="IPR011990">
    <property type="entry name" value="TPR-like_helical_dom_sf"/>
</dbReference>
<dbReference type="InterPro" id="IPR032867">
    <property type="entry name" value="DYW_dom"/>
</dbReference>
<dbReference type="Pfam" id="PF01535">
    <property type="entry name" value="PPR"/>
    <property type="match status" value="1"/>
</dbReference>
<dbReference type="AlphaFoldDB" id="A0A199W2I3"/>
<dbReference type="GO" id="GO:0008270">
    <property type="term" value="F:zinc ion binding"/>
    <property type="evidence" value="ECO:0007669"/>
    <property type="project" value="InterPro"/>
</dbReference>
<evidence type="ECO:0000256" key="1">
    <source>
        <dbReference type="ARBA" id="ARBA00022737"/>
    </source>
</evidence>
<dbReference type="GO" id="GO:0009451">
    <property type="term" value="P:RNA modification"/>
    <property type="evidence" value="ECO:0007669"/>
    <property type="project" value="InterPro"/>
</dbReference>
<dbReference type="GO" id="GO:0003723">
    <property type="term" value="F:RNA binding"/>
    <property type="evidence" value="ECO:0007669"/>
    <property type="project" value="InterPro"/>
</dbReference>
<keyword evidence="2" id="KW-0809">Transit peptide</keyword>
<reference evidence="5 6" key="1">
    <citation type="journal article" date="2016" name="DNA Res.">
        <title>The draft genome of MD-2 pineapple using hybrid error correction of long reads.</title>
        <authorList>
            <person name="Redwan R.M."/>
            <person name="Saidin A."/>
            <person name="Kumar S.V."/>
        </authorList>
    </citation>
    <scope>NUCLEOTIDE SEQUENCE [LARGE SCALE GENOMIC DNA]</scope>
    <source>
        <strain evidence="6">cv. MD2</strain>
        <tissue evidence="5">Leaf</tissue>
    </source>
</reference>
<accession>A0A199W2I3</accession>
<evidence type="ECO:0000256" key="3">
    <source>
        <dbReference type="PROSITE-ProRule" id="PRU00708"/>
    </source>
</evidence>
<dbReference type="Proteomes" id="UP000092600">
    <property type="component" value="Unassembled WGS sequence"/>
</dbReference>
<feature type="repeat" description="PPR" evidence="3">
    <location>
        <begin position="264"/>
        <end position="294"/>
    </location>
</feature>
<dbReference type="InterPro" id="IPR046848">
    <property type="entry name" value="E_motif"/>
</dbReference>
<dbReference type="FunFam" id="1.25.40.10:FF:000242">
    <property type="entry name" value="Pentatricopeptide repeat-containing protein"/>
    <property type="match status" value="1"/>
</dbReference>
<comment type="caution">
    <text evidence="5">The sequence shown here is derived from an EMBL/GenBank/DDBJ whole genome shotgun (WGS) entry which is preliminary data.</text>
</comment>
<dbReference type="Gene3D" id="1.25.40.10">
    <property type="entry name" value="Tetratricopeptide repeat domain"/>
    <property type="match status" value="3"/>
</dbReference>
<feature type="domain" description="DYW" evidence="4">
    <location>
        <begin position="513"/>
        <end position="606"/>
    </location>
</feature>
<dbReference type="InterPro" id="IPR046960">
    <property type="entry name" value="PPR_At4g14850-like_plant"/>
</dbReference>
<gene>
    <name evidence="5" type="ORF">ACMD2_00296</name>
</gene>
<organism evidence="5 6">
    <name type="scientific">Ananas comosus</name>
    <name type="common">Pineapple</name>
    <name type="synonym">Ananas ananas</name>
    <dbReference type="NCBI Taxonomy" id="4615"/>
    <lineage>
        <taxon>Eukaryota</taxon>
        <taxon>Viridiplantae</taxon>
        <taxon>Streptophyta</taxon>
        <taxon>Embryophyta</taxon>
        <taxon>Tracheophyta</taxon>
        <taxon>Spermatophyta</taxon>
        <taxon>Magnoliopsida</taxon>
        <taxon>Liliopsida</taxon>
        <taxon>Poales</taxon>
        <taxon>Bromeliaceae</taxon>
        <taxon>Bromelioideae</taxon>
        <taxon>Ananas</taxon>
    </lineage>
</organism>
<evidence type="ECO:0000259" key="4">
    <source>
        <dbReference type="Pfam" id="PF14432"/>
    </source>
</evidence>
<feature type="repeat" description="PPR" evidence="3">
    <location>
        <begin position="295"/>
        <end position="329"/>
    </location>
</feature>
<dbReference type="FunFam" id="1.25.40.10:FF:000427">
    <property type="entry name" value="Pentatricopeptide repeat-containing protein chloroplastic"/>
    <property type="match status" value="1"/>
</dbReference>
<dbReference type="PANTHER" id="PTHR47926:SF501">
    <property type="entry name" value="DYW DOMAIN-CONTAINING PROTEIN"/>
    <property type="match status" value="1"/>
</dbReference>
<evidence type="ECO:0000256" key="2">
    <source>
        <dbReference type="ARBA" id="ARBA00022946"/>
    </source>
</evidence>
<keyword evidence="1" id="KW-0677">Repeat</keyword>
<evidence type="ECO:0000313" key="6">
    <source>
        <dbReference type="Proteomes" id="UP000092600"/>
    </source>
</evidence>
<dbReference type="Pfam" id="PF20431">
    <property type="entry name" value="E_motif"/>
    <property type="match status" value="1"/>
</dbReference>
<protein>
    <submittedName>
        <fullName evidence="5">Pentatricopeptide repeat-containing protein</fullName>
    </submittedName>
</protein>
<dbReference type="PANTHER" id="PTHR47926">
    <property type="entry name" value="PENTATRICOPEPTIDE REPEAT-CONTAINING PROTEIN"/>
    <property type="match status" value="1"/>
</dbReference>
<dbReference type="PROSITE" id="PS51375">
    <property type="entry name" value="PPR"/>
    <property type="match status" value="3"/>
</dbReference>
<proteinExistence type="predicted"/>
<dbReference type="NCBIfam" id="TIGR00756">
    <property type="entry name" value="PPR"/>
    <property type="match status" value="3"/>
</dbReference>
<dbReference type="InterPro" id="IPR002885">
    <property type="entry name" value="PPR_rpt"/>
</dbReference>
<dbReference type="Pfam" id="PF14432">
    <property type="entry name" value="DYW_deaminase"/>
    <property type="match status" value="1"/>
</dbReference>
<evidence type="ECO:0000313" key="5">
    <source>
        <dbReference type="EMBL" id="OAY83456.1"/>
    </source>
</evidence>
<dbReference type="EMBL" id="LSRQ01000333">
    <property type="protein sequence ID" value="OAY83456.1"/>
    <property type="molecule type" value="Genomic_DNA"/>
</dbReference>
<dbReference type="Pfam" id="PF13041">
    <property type="entry name" value="PPR_2"/>
    <property type="match status" value="2"/>
</dbReference>
<sequence>MVFPAEPHLEHPAPSRGRAAEQRCLALLRRVSSLSSLLQTLTFLLKSGLQSNPLVLTSFATASAAAAAAAAGGGDVGAATSAAVSLVLSSPAPHLLDTFLFNTLIRSLPPPLALRSFSLLLRRRLLPNRFTFPFLLKACASLPPGPTAQAHASALKFGFAADSFVENTLIHAYSASSSDLASARKVFDRTPQTSPVTWSAMIGACVRGGRSGDALALFRRMQERGVRPDDVAVISVLSACSDLGALELARWLRRYVERSRIPKSPALCNALIDALAKCGDAGAARAVFDEMPRRTVVSYTAVIDGLAMQGRGREAVGVFEGMVRAGVAPDDVAFIGVLTACSHSGLVEEGLRWFGVMRERFGMEPRMEHYGCVVDMLGRAGQVERAERFARAMPVEANAVVWRSLAAACRVHGRPDVGERIGRRLIAEEPARDSHYVMLSNVYAATRRWEEKGRVRRLMGRRGVRKEPGCSAVEIDGEVFEFAAGGGGGSGSEAEAEVYAMVEEMMREARREGYEAVEAEVLADVEEGDGEAGALRWHSEKIAVAFALLRSPRGAAVRVAKNLRVCADCHLAIKLVAKAYAREIVLRDRSRFHCFKDGICSCGDFW</sequence>
<feature type="repeat" description="PPR" evidence="3">
    <location>
        <begin position="194"/>
        <end position="228"/>
    </location>
</feature>